<keyword evidence="8 9" id="KW-0119">Carbohydrate metabolism</keyword>
<protein>
    <recommendedName>
        <fullName evidence="9">Phosphoheptose isomerase</fullName>
        <ecNumber evidence="9">5.3.1.28</ecNumber>
    </recommendedName>
    <alternativeName>
        <fullName evidence="9">Sedoheptulose 7-phosphate isomerase</fullName>
    </alternativeName>
</protein>
<evidence type="ECO:0000256" key="6">
    <source>
        <dbReference type="ARBA" id="ARBA00022833"/>
    </source>
</evidence>
<comment type="subcellular location">
    <subcellularLocation>
        <location evidence="2 9">Cytoplasm</location>
    </subcellularLocation>
</comment>
<feature type="binding site" evidence="9">
    <location>
        <begin position="54"/>
        <end position="56"/>
    </location>
    <ligand>
        <name>substrate</name>
    </ligand>
</feature>
<evidence type="ECO:0000313" key="12">
    <source>
        <dbReference type="Proteomes" id="UP001596091"/>
    </source>
</evidence>
<feature type="binding site" evidence="9">
    <location>
        <begin position="96"/>
        <end position="97"/>
    </location>
    <ligand>
        <name>substrate</name>
    </ligand>
</feature>
<dbReference type="SUPFAM" id="SSF53697">
    <property type="entry name" value="SIS domain"/>
    <property type="match status" value="1"/>
</dbReference>
<evidence type="ECO:0000256" key="5">
    <source>
        <dbReference type="ARBA" id="ARBA00022723"/>
    </source>
</evidence>
<dbReference type="PANTHER" id="PTHR30390">
    <property type="entry name" value="SEDOHEPTULOSE 7-PHOSPHATE ISOMERASE / DNAA INITIATOR-ASSOCIATING FACTOR FOR REPLICATION INITIATION"/>
    <property type="match status" value="1"/>
</dbReference>
<dbReference type="InterPro" id="IPR001347">
    <property type="entry name" value="SIS_dom"/>
</dbReference>
<name>A0ABW1EKI4_9BACT</name>
<gene>
    <name evidence="9" type="primary">gmhA</name>
    <name evidence="11" type="ORF">ACFPT7_19930</name>
</gene>
<dbReference type="InterPro" id="IPR035461">
    <property type="entry name" value="GmhA/DiaA"/>
</dbReference>
<keyword evidence="4 9" id="KW-0963">Cytoplasm</keyword>
<dbReference type="CDD" id="cd05006">
    <property type="entry name" value="SIS_GmhA"/>
    <property type="match status" value="1"/>
</dbReference>
<dbReference type="Pfam" id="PF13580">
    <property type="entry name" value="SIS_2"/>
    <property type="match status" value="1"/>
</dbReference>
<sequence length="205" mass="22161">MANHPDRESVFGKGIVDHLELIQTLHHQQELLEEIAKLMAAALHRGNQIFWCGNGGSAGDSQHLAAEIVGRFRRERRGLPSIALTTDTSILTSVANDYGYEAVFARQIEALGNEGDVLVGISTSGNSHNVVCALQAARARNIATVAFTGEGGGRMAPLADYLFAVQSRDTARVQEAHMLAGHMLCDWIELDWVASEAARVESAIK</sequence>
<comment type="caution">
    <text evidence="11">The sequence shown here is derived from an EMBL/GenBank/DDBJ whole genome shotgun (WGS) entry which is preliminary data.</text>
</comment>
<organism evidence="11 12">
    <name type="scientific">Acidicapsa dinghuensis</name>
    <dbReference type="NCBI Taxonomy" id="2218256"/>
    <lineage>
        <taxon>Bacteria</taxon>
        <taxon>Pseudomonadati</taxon>
        <taxon>Acidobacteriota</taxon>
        <taxon>Terriglobia</taxon>
        <taxon>Terriglobales</taxon>
        <taxon>Acidobacteriaceae</taxon>
        <taxon>Acidicapsa</taxon>
    </lineage>
</organism>
<feature type="binding site" evidence="9">
    <location>
        <position position="67"/>
    </location>
    <ligand>
        <name>Zn(2+)</name>
        <dbReference type="ChEBI" id="CHEBI:29105"/>
    </ligand>
</feature>
<comment type="function">
    <text evidence="9">Catalyzes the isomerization of sedoheptulose 7-phosphate in D-glycero-D-manno-heptose 7-phosphate.</text>
</comment>
<dbReference type="InterPro" id="IPR004515">
    <property type="entry name" value="Phosphoheptose_Isoase"/>
</dbReference>
<dbReference type="RefSeq" id="WP_263332926.1">
    <property type="nucleotide sequence ID" value="NZ_JAGSYH010000001.1"/>
</dbReference>
<comment type="similarity">
    <text evidence="3 9">Belongs to the SIS family. GmhA subfamily.</text>
</comment>
<feature type="binding site" evidence="9">
    <location>
        <position position="63"/>
    </location>
    <ligand>
        <name>Zn(2+)</name>
        <dbReference type="ChEBI" id="CHEBI:29105"/>
    </ligand>
</feature>
<proteinExistence type="inferred from homology"/>
<evidence type="ECO:0000256" key="8">
    <source>
        <dbReference type="ARBA" id="ARBA00023277"/>
    </source>
</evidence>
<feature type="binding site" evidence="9">
    <location>
        <position position="174"/>
    </location>
    <ligand>
        <name>Zn(2+)</name>
        <dbReference type="ChEBI" id="CHEBI:29105"/>
    </ligand>
</feature>
<feature type="binding site" evidence="9">
    <location>
        <position position="127"/>
    </location>
    <ligand>
        <name>substrate</name>
    </ligand>
</feature>
<evidence type="ECO:0000256" key="1">
    <source>
        <dbReference type="ARBA" id="ARBA00000348"/>
    </source>
</evidence>
<evidence type="ECO:0000256" key="3">
    <source>
        <dbReference type="ARBA" id="ARBA00009894"/>
    </source>
</evidence>
<evidence type="ECO:0000259" key="10">
    <source>
        <dbReference type="PROSITE" id="PS51464"/>
    </source>
</evidence>
<evidence type="ECO:0000313" key="11">
    <source>
        <dbReference type="EMBL" id="MFC5864588.1"/>
    </source>
</evidence>
<feature type="binding site" evidence="9">
    <location>
        <position position="67"/>
    </location>
    <ligand>
        <name>substrate</name>
    </ligand>
</feature>
<dbReference type="Gene3D" id="3.40.50.10490">
    <property type="entry name" value="Glucose-6-phosphate isomerase like protein, domain 1"/>
    <property type="match status" value="1"/>
</dbReference>
<feature type="binding site" evidence="9">
    <location>
        <begin position="122"/>
        <end position="124"/>
    </location>
    <ligand>
        <name>substrate</name>
    </ligand>
</feature>
<keyword evidence="7 9" id="KW-0413">Isomerase</keyword>
<comment type="cofactor">
    <cofactor evidence="9">
        <name>Zn(2+)</name>
        <dbReference type="ChEBI" id="CHEBI:29105"/>
    </cofactor>
    <text evidence="9">Binds 1 zinc ion per subunit.</text>
</comment>
<comment type="catalytic activity">
    <reaction evidence="1 9">
        <text>2 D-sedoheptulose 7-phosphate = D-glycero-alpha-D-manno-heptose 7-phosphate + D-glycero-beta-D-manno-heptose 7-phosphate</text>
        <dbReference type="Rhea" id="RHEA:27489"/>
        <dbReference type="ChEBI" id="CHEBI:57483"/>
        <dbReference type="ChEBI" id="CHEBI:60203"/>
        <dbReference type="ChEBI" id="CHEBI:60204"/>
        <dbReference type="EC" id="5.3.1.28"/>
    </reaction>
</comment>
<evidence type="ECO:0000256" key="7">
    <source>
        <dbReference type="ARBA" id="ARBA00023235"/>
    </source>
</evidence>
<evidence type="ECO:0000256" key="2">
    <source>
        <dbReference type="ARBA" id="ARBA00004496"/>
    </source>
</evidence>
<dbReference type="InterPro" id="IPR050099">
    <property type="entry name" value="SIS_GmhA/DiaA_subfam"/>
</dbReference>
<feature type="domain" description="SIS" evidence="10">
    <location>
        <begin position="39"/>
        <end position="203"/>
    </location>
</feature>
<dbReference type="InterPro" id="IPR046348">
    <property type="entry name" value="SIS_dom_sf"/>
</dbReference>
<comment type="pathway">
    <text evidence="9">Carbohydrate biosynthesis; D-glycero-D-manno-heptose 7-phosphate biosynthesis; D-glycero-alpha-D-manno-heptose 7-phosphate and D-glycero-beta-D-manno-heptose 7-phosphate from sedoheptulose 7-phosphate: step 1/1.</text>
</comment>
<comment type="miscellaneous">
    <text evidence="9">The reaction produces a racemic mixture of D-glycero-alpha-D-manno-heptose 7-phosphate and D-glycero-beta-D-manno-heptose 7-phosphate.</text>
</comment>
<dbReference type="EC" id="5.3.1.28" evidence="9"/>
<dbReference type="HAMAP" id="MF_00067">
    <property type="entry name" value="GmhA"/>
    <property type="match status" value="1"/>
</dbReference>
<feature type="binding site" evidence="9">
    <location>
        <position position="174"/>
    </location>
    <ligand>
        <name>substrate</name>
    </ligand>
</feature>
<keyword evidence="5 9" id="KW-0479">Metal-binding</keyword>
<evidence type="ECO:0000256" key="9">
    <source>
        <dbReference type="HAMAP-Rule" id="MF_00067"/>
    </source>
</evidence>
<evidence type="ECO:0000256" key="4">
    <source>
        <dbReference type="ARBA" id="ARBA00022490"/>
    </source>
</evidence>
<dbReference type="EMBL" id="JBHSPH010000010">
    <property type="protein sequence ID" value="MFC5864588.1"/>
    <property type="molecule type" value="Genomic_DNA"/>
</dbReference>
<dbReference type="PROSITE" id="PS51464">
    <property type="entry name" value="SIS"/>
    <property type="match status" value="1"/>
</dbReference>
<feature type="binding site" evidence="9">
    <location>
        <position position="182"/>
    </location>
    <ligand>
        <name>Zn(2+)</name>
        <dbReference type="ChEBI" id="CHEBI:29105"/>
    </ligand>
</feature>
<accession>A0ABW1EKI4</accession>
<dbReference type="Proteomes" id="UP001596091">
    <property type="component" value="Unassembled WGS sequence"/>
</dbReference>
<keyword evidence="12" id="KW-1185">Reference proteome</keyword>
<keyword evidence="6 9" id="KW-0862">Zinc</keyword>
<reference evidence="12" key="1">
    <citation type="journal article" date="2019" name="Int. J. Syst. Evol. Microbiol.">
        <title>The Global Catalogue of Microorganisms (GCM) 10K type strain sequencing project: providing services to taxonomists for standard genome sequencing and annotation.</title>
        <authorList>
            <consortium name="The Broad Institute Genomics Platform"/>
            <consortium name="The Broad Institute Genome Sequencing Center for Infectious Disease"/>
            <person name="Wu L."/>
            <person name="Ma J."/>
        </authorList>
    </citation>
    <scope>NUCLEOTIDE SEQUENCE [LARGE SCALE GENOMIC DNA]</scope>
    <source>
        <strain evidence="12">JCM 4087</strain>
    </source>
</reference>